<dbReference type="GO" id="GO:0016829">
    <property type="term" value="F:lyase activity"/>
    <property type="evidence" value="ECO:0007669"/>
    <property type="project" value="UniProtKB-KW"/>
</dbReference>
<evidence type="ECO:0000313" key="5">
    <source>
        <dbReference type="EMBL" id="SDH82488.1"/>
    </source>
</evidence>
<dbReference type="AlphaFoldDB" id="A0A1G8FK54"/>
<dbReference type="GO" id="GO:0042597">
    <property type="term" value="C:periplasmic space"/>
    <property type="evidence" value="ECO:0007669"/>
    <property type="project" value="InterPro"/>
</dbReference>
<dbReference type="Proteomes" id="UP000181870">
    <property type="component" value="Unassembled WGS sequence"/>
</dbReference>
<dbReference type="InterPro" id="IPR008929">
    <property type="entry name" value="Chondroitin_lyas"/>
</dbReference>
<organism evidence="5 6">
    <name type="scientific">Bacteroides ovatus</name>
    <dbReference type="NCBI Taxonomy" id="28116"/>
    <lineage>
        <taxon>Bacteria</taxon>
        <taxon>Pseudomonadati</taxon>
        <taxon>Bacteroidota</taxon>
        <taxon>Bacteroidia</taxon>
        <taxon>Bacteroidales</taxon>
        <taxon>Bacteroidaceae</taxon>
        <taxon>Bacteroides</taxon>
    </lineage>
</organism>
<protein>
    <submittedName>
        <fullName evidence="5">Alginate lyase</fullName>
    </submittedName>
</protein>
<evidence type="ECO:0000256" key="3">
    <source>
        <dbReference type="SAM" id="SignalP"/>
    </source>
</evidence>
<sequence length="408" mass="46989">MNLRANYSKRIRLSLAFSIVAMTVCAQSIWNAEHLEQVKKSLNQPAYSATYQNLLKQADKALNAHYLSVMMKDKTPPSGDKHDYLSQARYFWPDPTKPDGKPYISRDGVSNPELDKLDRNRLGEMANNVTTLALAWYFSGKEQYALKATKQIRVWFLDKKTCMNPHLKYAQVAPGHNNDLGRCYGVIDTYSLVEMLDAVQLLEKSRSFTSKDSEQLKKWFGQLLDWILTSEQGKEEASRPNNHSTAYDAQAIAFALYTGNHKVAERILREVPKKRVFKQIEPDGKQPEELRRTLAFGYSEFNLQHLIDIAAMGEKAHIPVLSVSSADGRSIYKAADFLKPYLGKGVKEWPYKQISEWNGKQQELCKDLYRLYLLDSTRTDYLKAYQQFRKKNSKELFNLLFLKEKDAL</sequence>
<proteinExistence type="predicted"/>
<dbReference type="Gene3D" id="1.50.10.100">
    <property type="entry name" value="Chondroitin AC/alginate lyase"/>
    <property type="match status" value="1"/>
</dbReference>
<gene>
    <name evidence="5" type="ORF">SAMN05192582_101449</name>
</gene>
<dbReference type="Pfam" id="PF05426">
    <property type="entry name" value="Alginate_lyase"/>
    <property type="match status" value="1"/>
</dbReference>
<evidence type="ECO:0000313" key="6">
    <source>
        <dbReference type="Proteomes" id="UP000181870"/>
    </source>
</evidence>
<evidence type="ECO:0000256" key="2">
    <source>
        <dbReference type="ARBA" id="ARBA00023239"/>
    </source>
</evidence>
<feature type="domain" description="Alginate lyase" evidence="4">
    <location>
        <begin position="68"/>
        <end position="349"/>
    </location>
</feature>
<keyword evidence="2 5" id="KW-0456">Lyase</keyword>
<dbReference type="EMBL" id="FNDO01000014">
    <property type="protein sequence ID" value="SDH82488.1"/>
    <property type="molecule type" value="Genomic_DNA"/>
</dbReference>
<keyword evidence="1 3" id="KW-0732">Signal</keyword>
<reference evidence="5 6" key="1">
    <citation type="submission" date="2016-10" db="EMBL/GenBank/DDBJ databases">
        <authorList>
            <person name="de Groot N.N."/>
        </authorList>
    </citation>
    <scope>NUCLEOTIDE SEQUENCE [LARGE SCALE GENOMIC DNA]</scope>
    <source>
        <strain evidence="5 6">NLAE-zl-C57</strain>
    </source>
</reference>
<feature type="chain" id="PRO_5010161589" evidence="3">
    <location>
        <begin position="27"/>
        <end position="408"/>
    </location>
</feature>
<dbReference type="RefSeq" id="WP_074637174.1">
    <property type="nucleotide sequence ID" value="NZ_FNDO01000014.1"/>
</dbReference>
<feature type="signal peptide" evidence="3">
    <location>
        <begin position="1"/>
        <end position="26"/>
    </location>
</feature>
<accession>A0A1G8FK54</accession>
<dbReference type="InterPro" id="IPR008397">
    <property type="entry name" value="Alginate_lyase_dom"/>
</dbReference>
<name>A0A1G8FK54_BACOV</name>
<evidence type="ECO:0000256" key="1">
    <source>
        <dbReference type="ARBA" id="ARBA00022729"/>
    </source>
</evidence>
<dbReference type="SUPFAM" id="SSF48230">
    <property type="entry name" value="Chondroitin AC/alginate lyase"/>
    <property type="match status" value="1"/>
</dbReference>
<evidence type="ECO:0000259" key="4">
    <source>
        <dbReference type="Pfam" id="PF05426"/>
    </source>
</evidence>